<protein>
    <submittedName>
        <fullName evidence="2">Uncharacterized protein</fullName>
    </submittedName>
</protein>
<gene>
    <name evidence="2" type="ORF">Bpfe_012860</name>
</gene>
<accession>A0AAD8BPU1</accession>
<keyword evidence="3" id="KW-1185">Reference proteome</keyword>
<feature type="signal peptide" evidence="1">
    <location>
        <begin position="1"/>
        <end position="22"/>
    </location>
</feature>
<evidence type="ECO:0000313" key="2">
    <source>
        <dbReference type="EMBL" id="KAK0057630.1"/>
    </source>
</evidence>
<name>A0AAD8BPU1_BIOPF</name>
<reference evidence="2" key="1">
    <citation type="journal article" date="2023" name="PLoS Negl. Trop. Dis.">
        <title>A genome sequence for Biomphalaria pfeifferi, the major vector snail for the human-infecting parasite Schistosoma mansoni.</title>
        <authorList>
            <person name="Bu L."/>
            <person name="Lu L."/>
            <person name="Laidemitt M.R."/>
            <person name="Zhang S.M."/>
            <person name="Mutuku M."/>
            <person name="Mkoji G."/>
            <person name="Steinauer M."/>
            <person name="Loker E.S."/>
        </authorList>
    </citation>
    <scope>NUCLEOTIDE SEQUENCE</scope>
    <source>
        <strain evidence="2">KasaAsao</strain>
    </source>
</reference>
<proteinExistence type="predicted"/>
<keyword evidence="1" id="KW-0732">Signal</keyword>
<evidence type="ECO:0000313" key="3">
    <source>
        <dbReference type="Proteomes" id="UP001233172"/>
    </source>
</evidence>
<evidence type="ECO:0000256" key="1">
    <source>
        <dbReference type="SAM" id="SignalP"/>
    </source>
</evidence>
<feature type="chain" id="PRO_5042261548" evidence="1">
    <location>
        <begin position="23"/>
        <end position="133"/>
    </location>
</feature>
<sequence>MNSLAWITSLVLLSSVLFCAFGDEETSYSCFSDEQCPNASNASNFFMNQVKYCCKAGDKLVISAKGKNFHYKGSSFVHIDKRDAQIEALPEEESKTSVNCTCSSVDLKLIEEEAKSALEKIQKEFRSWFDYFW</sequence>
<organism evidence="2 3">
    <name type="scientific">Biomphalaria pfeifferi</name>
    <name type="common">Bloodfluke planorb</name>
    <name type="synonym">Freshwater snail</name>
    <dbReference type="NCBI Taxonomy" id="112525"/>
    <lineage>
        <taxon>Eukaryota</taxon>
        <taxon>Metazoa</taxon>
        <taxon>Spiralia</taxon>
        <taxon>Lophotrochozoa</taxon>
        <taxon>Mollusca</taxon>
        <taxon>Gastropoda</taxon>
        <taxon>Heterobranchia</taxon>
        <taxon>Euthyneura</taxon>
        <taxon>Panpulmonata</taxon>
        <taxon>Hygrophila</taxon>
        <taxon>Lymnaeoidea</taxon>
        <taxon>Planorbidae</taxon>
        <taxon>Biomphalaria</taxon>
    </lineage>
</organism>
<dbReference type="Proteomes" id="UP001233172">
    <property type="component" value="Unassembled WGS sequence"/>
</dbReference>
<dbReference type="AlphaFoldDB" id="A0AAD8BPU1"/>
<comment type="caution">
    <text evidence="2">The sequence shown here is derived from an EMBL/GenBank/DDBJ whole genome shotgun (WGS) entry which is preliminary data.</text>
</comment>
<reference evidence="2" key="2">
    <citation type="submission" date="2023-04" db="EMBL/GenBank/DDBJ databases">
        <authorList>
            <person name="Bu L."/>
            <person name="Lu L."/>
            <person name="Laidemitt M.R."/>
            <person name="Zhang S.M."/>
            <person name="Mutuku M."/>
            <person name="Mkoji G."/>
            <person name="Steinauer M."/>
            <person name="Loker E.S."/>
        </authorList>
    </citation>
    <scope>NUCLEOTIDE SEQUENCE</scope>
    <source>
        <strain evidence="2">KasaAsao</strain>
        <tissue evidence="2">Whole Snail</tissue>
    </source>
</reference>
<dbReference type="EMBL" id="JASAOG010000053">
    <property type="protein sequence ID" value="KAK0057630.1"/>
    <property type="molecule type" value="Genomic_DNA"/>
</dbReference>